<dbReference type="AlphaFoldDB" id="A0A8B9RLC2"/>
<dbReference type="GO" id="GO:0030178">
    <property type="term" value="P:negative regulation of Wnt signaling pathway"/>
    <property type="evidence" value="ECO:0007669"/>
    <property type="project" value="InterPro"/>
</dbReference>
<evidence type="ECO:0000256" key="3">
    <source>
        <dbReference type="ARBA" id="ARBA00022729"/>
    </source>
</evidence>
<protein>
    <submittedName>
        <fullName evidence="9">APC down-regulated 1 like</fullName>
    </submittedName>
    <submittedName>
        <fullName evidence="8">Protein APCDD1-like</fullName>
    </submittedName>
</protein>
<dbReference type="KEGG" id="amex:103038549"/>
<dbReference type="CTD" id="164284"/>
<feature type="signal peptide" evidence="6">
    <location>
        <begin position="1"/>
        <end position="24"/>
    </location>
</feature>
<evidence type="ECO:0000313" key="10">
    <source>
        <dbReference type="Proteomes" id="UP000694621"/>
    </source>
</evidence>
<keyword evidence="2" id="KW-0812">Transmembrane</keyword>
<evidence type="ECO:0000256" key="2">
    <source>
        <dbReference type="ARBA" id="ARBA00022692"/>
    </source>
</evidence>
<keyword evidence="3 6" id="KW-0732">Signal</keyword>
<dbReference type="InterPro" id="IPR029405">
    <property type="entry name" value="APCDD1_dom"/>
</dbReference>
<dbReference type="GO" id="GO:0017147">
    <property type="term" value="F:Wnt-protein binding"/>
    <property type="evidence" value="ECO:0007669"/>
    <property type="project" value="InterPro"/>
</dbReference>
<dbReference type="GeneID" id="103038549"/>
<sequence length="517" mass="58424">MSGGSPIHLLELLWVVCCAGCVRGNNLWEVPSRHIPSPANITSKLLWEPQCQTHLRHLQDGSRTTATIPPQLDGHWVSSRCEVRPGPEFLTRSYTFDPSPARQFKALQHYYSDSDCHVPAYSLLIQGRVRLRQASWITPGATEAEHSLHKVTLIIHNQRTAHRLAVHLPSSCLGPDPGAPVAPHRLYELYNIKAGRDCLGSLHVSMMELELLRIETRNHPHNRPTKELFLGDVHTDWSQRVHYRPTGYQEPLQNIMHHIHPCPVCALVYRSSLHHPPVLPPSSAVPLNLNGHWVSQRCEARPAVLFLTRLFIFREEHRSWEGTYAHYSDPMCQQRTFTLRAQGHYAQVESSAKVKGAAELVFKVTQAKVTVFERTLLRALNSSEDGGCGRAGGWQLGVEQEITWTAGCRVLGISLPHKEYELFKMEKNHKGRALLFIGERPTDGGSPDRPMRRPTSFQTPMIQCSARAPVPPRYSAHSTIQRLEINSACSQHSVFGILSLSLLNLWLCYIHHVYILC</sequence>
<dbReference type="EMBL" id="JAICCE010000005">
    <property type="protein sequence ID" value="KAG9277842.1"/>
    <property type="molecule type" value="Genomic_DNA"/>
</dbReference>
<dbReference type="InterPro" id="IPR042425">
    <property type="entry name" value="APCDD1"/>
</dbReference>
<dbReference type="PANTHER" id="PTHR31021:SF3">
    <property type="entry name" value="PROTEIN APCDD1-LIKE"/>
    <property type="match status" value="1"/>
</dbReference>
<proteinExistence type="predicted"/>
<evidence type="ECO:0000259" key="7">
    <source>
        <dbReference type="SMART" id="SM01352"/>
    </source>
</evidence>
<evidence type="ECO:0000256" key="5">
    <source>
        <dbReference type="ARBA" id="ARBA00023180"/>
    </source>
</evidence>
<comment type="subcellular location">
    <subcellularLocation>
        <location evidence="1">Membrane</location>
        <topology evidence="1">Single-pass membrane protein</topology>
    </subcellularLocation>
</comment>
<gene>
    <name evidence="8" type="primary">APCDD1L</name>
    <name evidence="8" type="ORF">AMEX_G7889</name>
</gene>
<reference evidence="8 11" key="1">
    <citation type="submission" date="2021-07" db="EMBL/GenBank/DDBJ databases">
        <authorList>
            <person name="Imarazene B."/>
            <person name="Zahm M."/>
            <person name="Klopp C."/>
            <person name="Cabau C."/>
            <person name="Beille S."/>
            <person name="Jouanno E."/>
            <person name="Castinel A."/>
            <person name="Lluch J."/>
            <person name="Gil L."/>
            <person name="Kuchtly C."/>
            <person name="Lopez Roques C."/>
            <person name="Donnadieu C."/>
            <person name="Parrinello H."/>
            <person name="Journot L."/>
            <person name="Du K."/>
            <person name="Schartl M."/>
            <person name="Retaux S."/>
            <person name="Guiguen Y."/>
        </authorList>
    </citation>
    <scope>NUCLEOTIDE SEQUENCE [LARGE SCALE GENOMIC DNA]</scope>
    <source>
        <strain evidence="8">Pach_M1</strain>
        <tissue evidence="8">Testis</tissue>
    </source>
</reference>
<dbReference type="PANTHER" id="PTHR31021">
    <property type="entry name" value="ADENOMATOSIS POLYPOSIS COLI DOWN-REGULATED 1"/>
    <property type="match status" value="1"/>
</dbReference>
<dbReference type="Pfam" id="PF14921">
    <property type="entry name" value="APCDDC"/>
    <property type="match status" value="2"/>
</dbReference>
<name>A0A8B9RLC2_ASTMX</name>
<evidence type="ECO:0000313" key="8">
    <source>
        <dbReference type="EMBL" id="KAG9277842.1"/>
    </source>
</evidence>
<keyword evidence="5" id="KW-0325">Glycoprotein</keyword>
<dbReference type="Proteomes" id="UP000752171">
    <property type="component" value="Unassembled WGS sequence"/>
</dbReference>
<dbReference type="Proteomes" id="UP000694621">
    <property type="component" value="Unplaced"/>
</dbReference>
<dbReference type="OrthoDB" id="5985602at2759"/>
<dbReference type="Ensembl" id="ENSAMXT00005056091.1">
    <property type="protein sequence ID" value="ENSAMXP00005051818.1"/>
    <property type="gene ID" value="ENSAMXG00005023366.1"/>
</dbReference>
<feature type="chain" id="PRO_5044669871" evidence="6">
    <location>
        <begin position="25"/>
        <end position="517"/>
    </location>
</feature>
<organism evidence="9 10">
    <name type="scientific">Astyanax mexicanus</name>
    <name type="common">Blind cave fish</name>
    <name type="synonym">Astyanax fasciatus mexicanus</name>
    <dbReference type="NCBI Taxonomy" id="7994"/>
    <lineage>
        <taxon>Eukaryota</taxon>
        <taxon>Metazoa</taxon>
        <taxon>Chordata</taxon>
        <taxon>Craniata</taxon>
        <taxon>Vertebrata</taxon>
        <taxon>Euteleostomi</taxon>
        <taxon>Actinopterygii</taxon>
        <taxon>Neopterygii</taxon>
        <taxon>Teleostei</taxon>
        <taxon>Ostariophysi</taxon>
        <taxon>Characiformes</taxon>
        <taxon>Characoidei</taxon>
        <taxon>Acestrorhamphidae</taxon>
        <taxon>Acestrorhamphinae</taxon>
        <taxon>Astyanax</taxon>
    </lineage>
</organism>
<accession>A0A8B9RLC2</accession>
<keyword evidence="4" id="KW-0472">Membrane</keyword>
<reference evidence="9" key="2">
    <citation type="submission" date="2025-05" db="UniProtKB">
        <authorList>
            <consortium name="Ensembl"/>
        </authorList>
    </citation>
    <scope>IDENTIFICATION</scope>
</reference>
<dbReference type="SMART" id="SM01352">
    <property type="entry name" value="APCDDC"/>
    <property type="match status" value="2"/>
</dbReference>
<dbReference type="GO" id="GO:0005886">
    <property type="term" value="C:plasma membrane"/>
    <property type="evidence" value="ECO:0007669"/>
    <property type="project" value="InterPro"/>
</dbReference>
<evidence type="ECO:0000256" key="4">
    <source>
        <dbReference type="ARBA" id="ARBA00023136"/>
    </source>
</evidence>
<feature type="domain" description="APCDD1" evidence="7">
    <location>
        <begin position="50"/>
        <end position="281"/>
    </location>
</feature>
<evidence type="ECO:0000313" key="9">
    <source>
        <dbReference type="Ensembl" id="ENSAMXP00005051818.1"/>
    </source>
</evidence>
<evidence type="ECO:0000256" key="1">
    <source>
        <dbReference type="ARBA" id="ARBA00004167"/>
    </source>
</evidence>
<feature type="domain" description="APCDD1" evidence="7">
    <location>
        <begin position="282"/>
        <end position="473"/>
    </location>
</feature>
<evidence type="ECO:0000313" key="11">
    <source>
        <dbReference type="Proteomes" id="UP000752171"/>
    </source>
</evidence>
<evidence type="ECO:0000256" key="6">
    <source>
        <dbReference type="SAM" id="SignalP"/>
    </source>
</evidence>